<dbReference type="PANTHER" id="PTHR24332">
    <property type="entry name" value="HOMEOBOX PROTEIN CDX"/>
    <property type="match status" value="1"/>
</dbReference>
<dbReference type="InterPro" id="IPR047152">
    <property type="entry name" value="Caudal_homeobox"/>
</dbReference>
<evidence type="ECO:0000259" key="9">
    <source>
        <dbReference type="PROSITE" id="PS50071"/>
    </source>
</evidence>
<name>A0A7R9H7E0_TIMPO</name>
<keyword evidence="5 7" id="KW-0371">Homeobox</keyword>
<evidence type="ECO:0000256" key="8">
    <source>
        <dbReference type="RuleBase" id="RU000682"/>
    </source>
</evidence>
<gene>
    <name evidence="10" type="ORF">TPSB3V08_LOCUS7419</name>
</gene>
<dbReference type="EMBL" id="OD004837">
    <property type="protein sequence ID" value="CAD7410560.1"/>
    <property type="molecule type" value="Genomic_DNA"/>
</dbReference>
<sequence>MSPPPPVHPTEIRTLIFPSSAVKLNTTSALANYATEAEDSNSLEYALNVAGKTRTKDKYRVVYSDHQRLELEKEFHYSRYITIRRKAELAATLGLSERQVKIWFQNRRAKERKQTKKREELLHREKLEVAQAQHLQHAHAQQHMAVVAAGGGGPPPPPPHPVVM</sequence>
<proteinExistence type="inferred from homology"/>
<protein>
    <recommendedName>
        <fullName evidence="9">Homeobox domain-containing protein</fullName>
    </recommendedName>
</protein>
<dbReference type="Pfam" id="PF00046">
    <property type="entry name" value="Homeodomain"/>
    <property type="match status" value="1"/>
</dbReference>
<dbReference type="PRINTS" id="PR00031">
    <property type="entry name" value="HTHREPRESSR"/>
</dbReference>
<organism evidence="10">
    <name type="scientific">Timema poppense</name>
    <name type="common">Walking stick</name>
    <dbReference type="NCBI Taxonomy" id="170557"/>
    <lineage>
        <taxon>Eukaryota</taxon>
        <taxon>Metazoa</taxon>
        <taxon>Ecdysozoa</taxon>
        <taxon>Arthropoda</taxon>
        <taxon>Hexapoda</taxon>
        <taxon>Insecta</taxon>
        <taxon>Pterygota</taxon>
        <taxon>Neoptera</taxon>
        <taxon>Polyneoptera</taxon>
        <taxon>Phasmatodea</taxon>
        <taxon>Timematodea</taxon>
        <taxon>Timematoidea</taxon>
        <taxon>Timematidae</taxon>
        <taxon>Timema</taxon>
    </lineage>
</organism>
<dbReference type="Gene3D" id="1.10.10.60">
    <property type="entry name" value="Homeodomain-like"/>
    <property type="match status" value="1"/>
</dbReference>
<evidence type="ECO:0000256" key="5">
    <source>
        <dbReference type="ARBA" id="ARBA00023155"/>
    </source>
</evidence>
<comment type="similarity">
    <text evidence="2">Belongs to the Caudal homeobox family.</text>
</comment>
<dbReference type="AlphaFoldDB" id="A0A7R9H7E0"/>
<dbReference type="GO" id="GO:0000977">
    <property type="term" value="F:RNA polymerase II transcription regulatory region sequence-specific DNA binding"/>
    <property type="evidence" value="ECO:0007669"/>
    <property type="project" value="TreeGrafter"/>
</dbReference>
<dbReference type="GO" id="GO:0009948">
    <property type="term" value="P:anterior/posterior axis specification"/>
    <property type="evidence" value="ECO:0007669"/>
    <property type="project" value="TreeGrafter"/>
</dbReference>
<comment type="subcellular location">
    <subcellularLocation>
        <location evidence="1 7 8">Nucleus</location>
    </subcellularLocation>
</comment>
<accession>A0A7R9H7E0</accession>
<dbReference type="GO" id="GO:0005634">
    <property type="term" value="C:nucleus"/>
    <property type="evidence" value="ECO:0007669"/>
    <property type="project" value="UniProtKB-SubCell"/>
</dbReference>
<evidence type="ECO:0000256" key="1">
    <source>
        <dbReference type="ARBA" id="ARBA00004123"/>
    </source>
</evidence>
<dbReference type="PANTHER" id="PTHR24332:SF9">
    <property type="entry name" value="HOMEOTIC PROTEIN CAUDAL"/>
    <property type="match status" value="1"/>
</dbReference>
<dbReference type="GO" id="GO:0030154">
    <property type="term" value="P:cell differentiation"/>
    <property type="evidence" value="ECO:0007669"/>
    <property type="project" value="TreeGrafter"/>
</dbReference>
<evidence type="ECO:0000256" key="4">
    <source>
        <dbReference type="ARBA" id="ARBA00023125"/>
    </source>
</evidence>
<reference evidence="10" key="1">
    <citation type="submission" date="2020-11" db="EMBL/GenBank/DDBJ databases">
        <authorList>
            <person name="Tran Van P."/>
        </authorList>
    </citation>
    <scope>NUCLEOTIDE SEQUENCE</scope>
</reference>
<dbReference type="SUPFAM" id="SSF46689">
    <property type="entry name" value="Homeodomain-like"/>
    <property type="match status" value="1"/>
</dbReference>
<dbReference type="PROSITE" id="PS50071">
    <property type="entry name" value="HOMEOBOX_2"/>
    <property type="match status" value="1"/>
</dbReference>
<dbReference type="InterPro" id="IPR000047">
    <property type="entry name" value="HTH_motif"/>
</dbReference>
<dbReference type="GO" id="GO:0000981">
    <property type="term" value="F:DNA-binding transcription factor activity, RNA polymerase II-specific"/>
    <property type="evidence" value="ECO:0007669"/>
    <property type="project" value="InterPro"/>
</dbReference>
<keyword evidence="3" id="KW-0217">Developmental protein</keyword>
<dbReference type="InterPro" id="IPR001356">
    <property type="entry name" value="HD"/>
</dbReference>
<evidence type="ECO:0000256" key="2">
    <source>
        <dbReference type="ARBA" id="ARBA00010341"/>
    </source>
</evidence>
<evidence type="ECO:0000256" key="6">
    <source>
        <dbReference type="ARBA" id="ARBA00023242"/>
    </source>
</evidence>
<dbReference type="PROSITE" id="PS00027">
    <property type="entry name" value="HOMEOBOX_1"/>
    <property type="match status" value="1"/>
</dbReference>
<dbReference type="GO" id="GO:0009887">
    <property type="term" value="P:animal organ morphogenesis"/>
    <property type="evidence" value="ECO:0007669"/>
    <property type="project" value="TreeGrafter"/>
</dbReference>
<evidence type="ECO:0000256" key="3">
    <source>
        <dbReference type="ARBA" id="ARBA00022473"/>
    </source>
</evidence>
<feature type="domain" description="Homeobox" evidence="9">
    <location>
        <begin position="54"/>
        <end position="114"/>
    </location>
</feature>
<dbReference type="PRINTS" id="PR00024">
    <property type="entry name" value="HOMEOBOX"/>
</dbReference>
<evidence type="ECO:0000313" key="10">
    <source>
        <dbReference type="EMBL" id="CAD7410560.1"/>
    </source>
</evidence>
<dbReference type="InterPro" id="IPR009057">
    <property type="entry name" value="Homeodomain-like_sf"/>
</dbReference>
<dbReference type="InterPro" id="IPR020479">
    <property type="entry name" value="HD_metazoa"/>
</dbReference>
<dbReference type="FunFam" id="1.10.10.60:FF:000574">
    <property type="entry name" value="Homeobox protein CHOX-CAD2"/>
    <property type="match status" value="1"/>
</dbReference>
<dbReference type="CDD" id="cd00086">
    <property type="entry name" value="homeodomain"/>
    <property type="match status" value="1"/>
</dbReference>
<dbReference type="SMART" id="SM00389">
    <property type="entry name" value="HOX"/>
    <property type="match status" value="1"/>
</dbReference>
<dbReference type="InterPro" id="IPR017970">
    <property type="entry name" value="Homeobox_CS"/>
</dbReference>
<feature type="DNA-binding region" description="Homeobox" evidence="7">
    <location>
        <begin position="56"/>
        <end position="115"/>
    </location>
</feature>
<keyword evidence="6 7" id="KW-0539">Nucleus</keyword>
<keyword evidence="4 7" id="KW-0238">DNA-binding</keyword>
<evidence type="ECO:0000256" key="7">
    <source>
        <dbReference type="PROSITE-ProRule" id="PRU00108"/>
    </source>
</evidence>